<evidence type="ECO:0000256" key="2">
    <source>
        <dbReference type="ARBA" id="ARBA00023163"/>
    </source>
</evidence>
<evidence type="ECO:0000313" key="5">
    <source>
        <dbReference type="Proteomes" id="UP000549394"/>
    </source>
</evidence>
<dbReference type="Proteomes" id="UP000549394">
    <property type="component" value="Unassembled WGS sequence"/>
</dbReference>
<dbReference type="InterPro" id="IPR035500">
    <property type="entry name" value="NHR-like_dom_sf"/>
</dbReference>
<dbReference type="SUPFAM" id="SSF48508">
    <property type="entry name" value="Nuclear receptor ligand-binding domain"/>
    <property type="match status" value="1"/>
</dbReference>
<reference evidence="4 5" key="1">
    <citation type="submission" date="2020-08" db="EMBL/GenBank/DDBJ databases">
        <authorList>
            <person name="Hejnol A."/>
        </authorList>
    </citation>
    <scope>NUCLEOTIDE SEQUENCE [LARGE SCALE GENOMIC DNA]</scope>
</reference>
<keyword evidence="2" id="KW-0804">Transcription</keyword>
<sequence>MEKELLSSLEIDNKDFDFSLPCDSRNKATFASSYKPKKKRVVKEKKTILPPCNICGSTATGYKKCESEGMSKTRIKVGRYSREIHQKNREALRKLYISENSSEVVPLLLKYTDADDITTKFSILLDDLRNINWSERVSDLNEIFDRMKYIIETGLFLKDDFTNILEVTGLHIDNRKEFSKFNGKLMEISGRYWLPFLKALPGMIELDDRVFFHILCSHLDAFHLIISLEFGMKWQRDGLHISLNNKSICLSNENLERMIGNSMTDLRHKKFIKMEKANLTNEEILFIFSINMVTPNEYYPYFPSAYDRVSQALTRYLQKTYGDSYHYRLSELISFLSFFNELKVSSNRWREDNRSCFEHVFDTPFSRIFCAGFSNEIDKNMDVLSQYIKNP</sequence>
<evidence type="ECO:0000256" key="3">
    <source>
        <dbReference type="ARBA" id="ARBA00023170"/>
    </source>
</evidence>
<proteinExistence type="predicted"/>
<evidence type="ECO:0000256" key="1">
    <source>
        <dbReference type="ARBA" id="ARBA00023015"/>
    </source>
</evidence>
<comment type="caution">
    <text evidence="4">The sequence shown here is derived from an EMBL/GenBank/DDBJ whole genome shotgun (WGS) entry which is preliminary data.</text>
</comment>
<dbReference type="EMBL" id="CAJFCJ010000015">
    <property type="protein sequence ID" value="CAD5121732.1"/>
    <property type="molecule type" value="Genomic_DNA"/>
</dbReference>
<dbReference type="AlphaFoldDB" id="A0A7I8W243"/>
<evidence type="ECO:0000313" key="4">
    <source>
        <dbReference type="EMBL" id="CAD5121732.1"/>
    </source>
</evidence>
<accession>A0A7I8W243</accession>
<organism evidence="4 5">
    <name type="scientific">Dimorphilus gyrociliatus</name>
    <dbReference type="NCBI Taxonomy" id="2664684"/>
    <lineage>
        <taxon>Eukaryota</taxon>
        <taxon>Metazoa</taxon>
        <taxon>Spiralia</taxon>
        <taxon>Lophotrochozoa</taxon>
        <taxon>Annelida</taxon>
        <taxon>Polychaeta</taxon>
        <taxon>Polychaeta incertae sedis</taxon>
        <taxon>Dinophilidae</taxon>
        <taxon>Dimorphilus</taxon>
    </lineage>
</organism>
<keyword evidence="5" id="KW-1185">Reference proteome</keyword>
<keyword evidence="3" id="KW-0675">Receptor</keyword>
<name>A0A7I8W243_9ANNE</name>
<protein>
    <submittedName>
        <fullName evidence="4">DgyrCDS10209</fullName>
    </submittedName>
</protein>
<keyword evidence="1" id="KW-0805">Transcription regulation</keyword>
<gene>
    <name evidence="4" type="ORF">DGYR_LOCUS9645</name>
</gene>